<keyword evidence="4 6" id="KW-1133">Transmembrane helix</keyword>
<feature type="transmembrane region" description="Helical" evidence="6">
    <location>
        <begin position="577"/>
        <end position="595"/>
    </location>
</feature>
<dbReference type="InterPro" id="IPR051572">
    <property type="entry name" value="VTC_Complex_Subunit"/>
</dbReference>
<evidence type="ECO:0000313" key="9">
    <source>
        <dbReference type="Proteomes" id="UP000253551"/>
    </source>
</evidence>
<dbReference type="PANTHER" id="PTHR46140">
    <property type="entry name" value="VACUOLAR TRANSPORTER CHAPERONE 1-RELATED"/>
    <property type="match status" value="1"/>
</dbReference>
<reference evidence="8 9" key="1">
    <citation type="journal article" date="2018" name="G3 (Bethesda)">
        <title>Phylogenetic and Phylogenomic Definition of Rhizopus Species.</title>
        <authorList>
            <person name="Gryganskyi A.P."/>
            <person name="Golan J."/>
            <person name="Dolatabadi S."/>
            <person name="Mondo S."/>
            <person name="Robb S."/>
            <person name="Idnurm A."/>
            <person name="Muszewska A."/>
            <person name="Steczkiewicz K."/>
            <person name="Masonjones S."/>
            <person name="Liao H.L."/>
            <person name="Gajdeczka M.T."/>
            <person name="Anike F."/>
            <person name="Vuek A."/>
            <person name="Anishchenko I.M."/>
            <person name="Voigt K."/>
            <person name="de Hoog G.S."/>
            <person name="Smith M.E."/>
            <person name="Heitman J."/>
            <person name="Vilgalys R."/>
            <person name="Stajich J.E."/>
        </authorList>
    </citation>
    <scope>NUCLEOTIDE SEQUENCE [LARGE SCALE GENOMIC DNA]</scope>
    <source>
        <strain evidence="8 9">LSU 92-RS-03</strain>
    </source>
</reference>
<dbReference type="STRING" id="4846.A0A367KWF8"/>
<gene>
    <name evidence="8" type="primary">VTC4_19</name>
    <name evidence="8" type="ORF">CU098_012924</name>
</gene>
<evidence type="ECO:0000256" key="5">
    <source>
        <dbReference type="ARBA" id="ARBA00023136"/>
    </source>
</evidence>
<evidence type="ECO:0000256" key="1">
    <source>
        <dbReference type="ARBA" id="ARBA00004128"/>
    </source>
</evidence>
<accession>A0A367KWF8</accession>
<dbReference type="PROSITE" id="PS51382">
    <property type="entry name" value="SPX"/>
    <property type="match status" value="1"/>
</dbReference>
<evidence type="ECO:0000256" key="3">
    <source>
        <dbReference type="ARBA" id="ARBA00022692"/>
    </source>
</evidence>
<proteinExistence type="predicted"/>
<feature type="domain" description="SPX" evidence="7">
    <location>
        <begin position="1"/>
        <end position="135"/>
    </location>
</feature>
<organism evidence="8 9">
    <name type="scientific">Rhizopus stolonifer</name>
    <name type="common">Rhizopus nigricans</name>
    <dbReference type="NCBI Taxonomy" id="4846"/>
    <lineage>
        <taxon>Eukaryota</taxon>
        <taxon>Fungi</taxon>
        <taxon>Fungi incertae sedis</taxon>
        <taxon>Mucoromycota</taxon>
        <taxon>Mucoromycotina</taxon>
        <taxon>Mucoromycetes</taxon>
        <taxon>Mucorales</taxon>
        <taxon>Mucorineae</taxon>
        <taxon>Rhizopodaceae</taxon>
        <taxon>Rhizopus</taxon>
    </lineage>
</organism>
<dbReference type="Pfam" id="PF02656">
    <property type="entry name" value="DUF202"/>
    <property type="match status" value="1"/>
</dbReference>
<dbReference type="InterPro" id="IPR042267">
    <property type="entry name" value="VTC_sf"/>
</dbReference>
<dbReference type="Pfam" id="PF09359">
    <property type="entry name" value="VTC"/>
    <property type="match status" value="1"/>
</dbReference>
<feature type="transmembrane region" description="Helical" evidence="6">
    <location>
        <begin position="550"/>
        <end position="570"/>
    </location>
</feature>
<evidence type="ECO:0000256" key="6">
    <source>
        <dbReference type="SAM" id="Phobius"/>
    </source>
</evidence>
<sequence length="638" mass="73841">MKFAAEFQENIFPPWRLSYISYDRLNQELKNRLSNSWTDIDELEFTRLLDNELSKVYDFTSAKLAEVDARIIYCERTIQNASEAIYNAMEEALTDILFDINDLARFTRTNYRAIQKLLKKHDRTTGFSLQDTFVEKLREKPLDKQRFDVALVYLSALQDMCRNKGKTSLTESCGAGEETCTFWIHPDNVTEVKSILMLHLPVYIYNTAKKFETSDAAVSTVYLDNSDFDLYTGCLQRDELAESIRFKWYGASSSDIFVEKETHREERLDKERYQLSEQNVNGFISGQHTTQDPTAISIQTSIEHKVLEPILRVFYHRTAFRLPNTQITLDTELAFVREDPCQGNWRRPDMDIDFPFDYLPKNDILRFPYAVLELKTSPTLPAWLVSLVESHLVHEVPRFSKFLHGVSHFYKKQLPLVPWWLTELRSDIRKPRKENQGLSRSRSFKPLIDGHYRRSERSEPVMQRRSGTEPPKAIKNDAYAIELSSASQPLLSQNPSTLHIEHSQPFYHLDTDSKGHLLSRKTLGDLEAQPQKVTKVKLDPKIFFSNERTFLSWLQFCALLLTVALNLLNFGDNVSRIVGGAFMGIASAVAIYALYRFETRASMIGNRSVGRYDDLWGPAVLCLILVVALLINLYLRFR</sequence>
<dbReference type="Proteomes" id="UP000253551">
    <property type="component" value="Unassembled WGS sequence"/>
</dbReference>
<dbReference type="CDD" id="cd14480">
    <property type="entry name" value="SPX_VTC2_like"/>
    <property type="match status" value="1"/>
</dbReference>
<evidence type="ECO:0000259" key="7">
    <source>
        <dbReference type="PROSITE" id="PS51382"/>
    </source>
</evidence>
<keyword evidence="2" id="KW-0926">Vacuole</keyword>
<evidence type="ECO:0000256" key="4">
    <source>
        <dbReference type="ARBA" id="ARBA00022989"/>
    </source>
</evidence>
<name>A0A367KWF8_RHIST</name>
<comment type="caution">
    <text evidence="8">The sequence shown here is derived from an EMBL/GenBank/DDBJ whole genome shotgun (WGS) entry which is preliminary data.</text>
</comment>
<keyword evidence="5 6" id="KW-0472">Membrane</keyword>
<evidence type="ECO:0000313" key="8">
    <source>
        <dbReference type="EMBL" id="RCI06526.1"/>
    </source>
</evidence>
<feature type="transmembrane region" description="Helical" evidence="6">
    <location>
        <begin position="615"/>
        <end position="635"/>
    </location>
</feature>
<dbReference type="EMBL" id="PJQM01000136">
    <property type="protein sequence ID" value="RCI06526.1"/>
    <property type="molecule type" value="Genomic_DNA"/>
</dbReference>
<dbReference type="InterPro" id="IPR004331">
    <property type="entry name" value="SPX_dom"/>
</dbReference>
<dbReference type="AlphaFoldDB" id="A0A367KWF8"/>
<evidence type="ECO:0000256" key="2">
    <source>
        <dbReference type="ARBA" id="ARBA00022554"/>
    </source>
</evidence>
<dbReference type="Gene3D" id="3.20.100.30">
    <property type="entry name" value="VTC, catalytic tunnel domain"/>
    <property type="match status" value="1"/>
</dbReference>
<dbReference type="InterPro" id="IPR018966">
    <property type="entry name" value="VTC_domain"/>
</dbReference>
<dbReference type="InterPro" id="IPR003807">
    <property type="entry name" value="DUF202"/>
</dbReference>
<protein>
    <submittedName>
        <fullName evidence="8">Vacuolar transporter chaperone</fullName>
    </submittedName>
</protein>
<dbReference type="GO" id="GO:0006799">
    <property type="term" value="P:polyphosphate biosynthetic process"/>
    <property type="evidence" value="ECO:0007669"/>
    <property type="project" value="UniProtKB-ARBA"/>
</dbReference>
<dbReference type="PANTHER" id="PTHR46140:SF1">
    <property type="entry name" value="VACUOLAR TRANSPORTER CHAPERONE COMPLEX SUBUNIT 4-RELATED"/>
    <property type="match status" value="1"/>
</dbReference>
<comment type="subcellular location">
    <subcellularLocation>
        <location evidence="1">Vacuole membrane</location>
        <topology evidence="1">Multi-pass membrane protein</topology>
    </subcellularLocation>
</comment>
<keyword evidence="3 6" id="KW-0812">Transmembrane</keyword>
<dbReference type="GO" id="GO:0005774">
    <property type="term" value="C:vacuolar membrane"/>
    <property type="evidence" value="ECO:0007669"/>
    <property type="project" value="UniProtKB-SubCell"/>
</dbReference>
<keyword evidence="9" id="KW-1185">Reference proteome</keyword>
<dbReference type="OrthoDB" id="2243669at2759"/>